<name>A0ABW2LA96_9BACT</name>
<dbReference type="InterPro" id="IPR050708">
    <property type="entry name" value="T6SS_VgrG/RHS"/>
</dbReference>
<dbReference type="CDD" id="cd00719">
    <property type="entry name" value="GIY-YIG_SF"/>
    <property type="match status" value="1"/>
</dbReference>
<accession>A0ABW2LA96</accession>
<keyword evidence="2" id="KW-1185">Reference proteome</keyword>
<dbReference type="Proteomes" id="UP001596472">
    <property type="component" value="Unassembled WGS sequence"/>
</dbReference>
<gene>
    <name evidence="1" type="ORF">ACFQY0_19435</name>
</gene>
<evidence type="ECO:0000313" key="2">
    <source>
        <dbReference type="Proteomes" id="UP001596472"/>
    </source>
</evidence>
<organism evidence="1 2">
    <name type="scientific">Haloferula chungangensis</name>
    <dbReference type="NCBI Taxonomy" id="1048331"/>
    <lineage>
        <taxon>Bacteria</taxon>
        <taxon>Pseudomonadati</taxon>
        <taxon>Verrucomicrobiota</taxon>
        <taxon>Verrucomicrobiia</taxon>
        <taxon>Verrucomicrobiales</taxon>
        <taxon>Verrucomicrobiaceae</taxon>
        <taxon>Haloferula</taxon>
    </lineage>
</organism>
<dbReference type="EMBL" id="JBHTBS010000015">
    <property type="protein sequence ID" value="MFC7339374.1"/>
    <property type="molecule type" value="Genomic_DNA"/>
</dbReference>
<comment type="caution">
    <text evidence="1">The sequence shown here is derived from an EMBL/GenBank/DDBJ whole genome shotgun (WGS) entry which is preliminary data.</text>
</comment>
<dbReference type="PANTHER" id="PTHR32305">
    <property type="match status" value="1"/>
</dbReference>
<dbReference type="NCBIfam" id="TIGR03696">
    <property type="entry name" value="Rhs_assc_core"/>
    <property type="match status" value="1"/>
</dbReference>
<dbReference type="InterPro" id="IPR022385">
    <property type="entry name" value="Rhs_assc_core"/>
</dbReference>
<dbReference type="Gene3D" id="2.180.10.10">
    <property type="entry name" value="RHS repeat-associated core"/>
    <property type="match status" value="1"/>
</dbReference>
<reference evidence="2" key="1">
    <citation type="journal article" date="2019" name="Int. J. Syst. Evol. Microbiol.">
        <title>The Global Catalogue of Microorganisms (GCM) 10K type strain sequencing project: providing services to taxonomists for standard genome sequencing and annotation.</title>
        <authorList>
            <consortium name="The Broad Institute Genomics Platform"/>
            <consortium name="The Broad Institute Genome Sequencing Center for Infectious Disease"/>
            <person name="Wu L."/>
            <person name="Ma J."/>
        </authorList>
    </citation>
    <scope>NUCLEOTIDE SEQUENCE [LARGE SCALE GENOMIC DNA]</scope>
    <source>
        <strain evidence="2">CGMCC 4.1467</strain>
    </source>
</reference>
<dbReference type="PANTHER" id="PTHR32305:SF15">
    <property type="entry name" value="PROTEIN RHSA-RELATED"/>
    <property type="match status" value="1"/>
</dbReference>
<dbReference type="RefSeq" id="WP_379716063.1">
    <property type="nucleotide sequence ID" value="NZ_JBHTBS010000015.1"/>
</dbReference>
<protein>
    <submittedName>
        <fullName evidence="1">RHS repeat-associated core domain-containing protein</fullName>
    </submittedName>
</protein>
<sequence length="306" mass="32370">MREVLRLDGVLQARYDYDAYGKRMTITQNAGYLGGCDFGYTGHFTRTALVAGKTELVLAHYRAYDPALGRWLSEDPLGIEGGVNLYGYVGADPANAWDPYGLASWSDHVQAFKEIGWGQRFEDLKLGAMATADGFIPFSDPFADSGSYDPCADGAGFSKNAGEFAFAAATSAGGGGSIQMLRGGRALNVVGGSGRQGIYVFKDASRGMRSYVGQARNLGNRLGQHGRGGRIGSRPKTYTVRGNQRALDSAEQQMIDQMGGVRALANKRNQIGAGRRASGYYRPRTSADTVAGAAGLAGGAIGGMCN</sequence>
<evidence type="ECO:0000313" key="1">
    <source>
        <dbReference type="EMBL" id="MFC7339374.1"/>
    </source>
</evidence>
<proteinExistence type="predicted"/>